<sequence>MDDESYFTLNNSTLAGNDMFYAADPSQCSDQDLCLLNDVLLIPGVPTKCSTGVIVQPPLGYFTTVMSRSSLFMKNVTLFSGIIDSDFTRPIQICLRNEDKHSEFLCKTLAVAQLTMVKYNNCRFNQTEKMSIRVTQRGDQGFGSTNAIKCESLSSNVNTF</sequence>
<dbReference type="GeneID" id="136091919"/>
<gene>
    <name evidence="8" type="primary">LOC136091919</name>
</gene>
<comment type="similarity">
    <text evidence="2 5">Belongs to the dUTPase family.</text>
</comment>
<keyword evidence="5" id="KW-0479">Metal-binding</keyword>
<accession>A0ABM4DMD1</accession>
<feature type="domain" description="dUTPase-like" evidence="6">
    <location>
        <begin position="32"/>
        <end position="145"/>
    </location>
</feature>
<evidence type="ECO:0000256" key="2">
    <source>
        <dbReference type="ARBA" id="ARBA00006581"/>
    </source>
</evidence>
<protein>
    <recommendedName>
        <fullName evidence="5">Deoxyuridine 5'-triphosphate nucleotidohydrolase</fullName>
        <shortName evidence="5">dUTPase</shortName>
        <ecNumber evidence="5">3.6.1.23</ecNumber>
    </recommendedName>
    <alternativeName>
        <fullName evidence="5">dUTP pyrophosphatase</fullName>
    </alternativeName>
</protein>
<proteinExistence type="inferred from homology"/>
<dbReference type="Pfam" id="PF00692">
    <property type="entry name" value="dUTPase"/>
    <property type="match status" value="1"/>
</dbReference>
<dbReference type="InterPro" id="IPR033704">
    <property type="entry name" value="dUTPase_trimeric"/>
</dbReference>
<keyword evidence="5" id="KW-0460">Magnesium</keyword>
<dbReference type="RefSeq" id="XP_065675712.1">
    <property type="nucleotide sequence ID" value="XM_065819640.1"/>
</dbReference>
<name>A0ABM4DMD1_HYDVU</name>
<evidence type="ECO:0000256" key="3">
    <source>
        <dbReference type="ARBA" id="ARBA00022801"/>
    </source>
</evidence>
<organism evidence="7 8">
    <name type="scientific">Hydra vulgaris</name>
    <name type="common">Hydra</name>
    <name type="synonym">Hydra attenuata</name>
    <dbReference type="NCBI Taxonomy" id="6087"/>
    <lineage>
        <taxon>Eukaryota</taxon>
        <taxon>Metazoa</taxon>
        <taxon>Cnidaria</taxon>
        <taxon>Hydrozoa</taxon>
        <taxon>Hydroidolina</taxon>
        <taxon>Anthoathecata</taxon>
        <taxon>Aplanulata</taxon>
        <taxon>Hydridae</taxon>
        <taxon>Hydra</taxon>
    </lineage>
</organism>
<keyword evidence="7" id="KW-1185">Reference proteome</keyword>
<dbReference type="InterPro" id="IPR008181">
    <property type="entry name" value="dUTPase"/>
</dbReference>
<dbReference type="EC" id="3.6.1.23" evidence="5"/>
<dbReference type="Gene3D" id="2.70.40.10">
    <property type="match status" value="1"/>
</dbReference>
<evidence type="ECO:0000313" key="7">
    <source>
        <dbReference type="Proteomes" id="UP001652625"/>
    </source>
</evidence>
<dbReference type="Proteomes" id="UP001652625">
    <property type="component" value="Chromosome 15"/>
</dbReference>
<dbReference type="PANTHER" id="PTHR11241:SF0">
    <property type="entry name" value="DEOXYURIDINE 5'-TRIPHOSPHATE NUCLEOTIDOHYDROLASE"/>
    <property type="match status" value="1"/>
</dbReference>
<evidence type="ECO:0000256" key="1">
    <source>
        <dbReference type="ARBA" id="ARBA00005142"/>
    </source>
</evidence>
<evidence type="ECO:0000259" key="6">
    <source>
        <dbReference type="Pfam" id="PF00692"/>
    </source>
</evidence>
<dbReference type="SUPFAM" id="SSF51283">
    <property type="entry name" value="dUTPase-like"/>
    <property type="match status" value="1"/>
</dbReference>
<evidence type="ECO:0000256" key="5">
    <source>
        <dbReference type="RuleBase" id="RU367024"/>
    </source>
</evidence>
<evidence type="ECO:0000256" key="4">
    <source>
        <dbReference type="ARBA" id="ARBA00023080"/>
    </source>
</evidence>
<comment type="function">
    <text evidence="5">Involved in nucleotide metabolism via production of dUMP, the immediate precursor of thymidine nucleotides, and decreases the intracellular concentration of dUTP so that uracil cannot be incorporated into DNA.</text>
</comment>
<reference evidence="8" key="1">
    <citation type="submission" date="2025-08" db="UniProtKB">
        <authorList>
            <consortium name="RefSeq"/>
        </authorList>
    </citation>
    <scope>IDENTIFICATION</scope>
</reference>
<dbReference type="InterPro" id="IPR029054">
    <property type="entry name" value="dUTPase-like"/>
</dbReference>
<comment type="pathway">
    <text evidence="1 5">Pyrimidine metabolism; dUMP biosynthesis; dUMP from dCTP (dUTP route): step 2/2.</text>
</comment>
<dbReference type="InterPro" id="IPR036157">
    <property type="entry name" value="dUTPase-like_sf"/>
</dbReference>
<keyword evidence="3 5" id="KW-0378">Hydrolase</keyword>
<comment type="cofactor">
    <cofactor evidence="5">
        <name>Mg(2+)</name>
        <dbReference type="ChEBI" id="CHEBI:18420"/>
    </cofactor>
</comment>
<dbReference type="CDD" id="cd07557">
    <property type="entry name" value="trimeric_dUTPase"/>
    <property type="match status" value="1"/>
</dbReference>
<keyword evidence="4 5" id="KW-0546">Nucleotide metabolism</keyword>
<evidence type="ECO:0000313" key="8">
    <source>
        <dbReference type="RefSeq" id="XP_065675712.1"/>
    </source>
</evidence>
<dbReference type="PANTHER" id="PTHR11241">
    <property type="entry name" value="DEOXYURIDINE 5'-TRIPHOSPHATE NUCLEOTIDOHYDROLASE"/>
    <property type="match status" value="1"/>
</dbReference>
<comment type="catalytic activity">
    <reaction evidence="5">
        <text>dUTP + H2O = dUMP + diphosphate + H(+)</text>
        <dbReference type="Rhea" id="RHEA:10248"/>
        <dbReference type="ChEBI" id="CHEBI:15377"/>
        <dbReference type="ChEBI" id="CHEBI:15378"/>
        <dbReference type="ChEBI" id="CHEBI:33019"/>
        <dbReference type="ChEBI" id="CHEBI:61555"/>
        <dbReference type="ChEBI" id="CHEBI:246422"/>
        <dbReference type="EC" id="3.6.1.23"/>
    </reaction>
</comment>